<protein>
    <submittedName>
        <fullName evidence="1">Uncharacterized protein</fullName>
    </submittedName>
</protein>
<keyword evidence="2" id="KW-1185">Reference proteome</keyword>
<dbReference type="EMBL" id="MN095772">
    <property type="protein sequence ID" value="QFR57781.1"/>
    <property type="molecule type" value="Genomic_DNA"/>
</dbReference>
<proteinExistence type="predicted"/>
<organism evidence="1 2">
    <name type="scientific">Stenotrophomonas phage Moby</name>
    <dbReference type="NCBI Taxonomy" id="2601680"/>
    <lineage>
        <taxon>Viruses</taxon>
        <taxon>Duplodnaviria</taxon>
        <taxon>Heunggongvirae</taxon>
        <taxon>Uroviricota</taxon>
        <taxon>Caudoviricetes</taxon>
        <taxon>Menderavirus</taxon>
        <taxon>Menderavirus moby</taxon>
    </lineage>
</organism>
<name>A0A5P8PM13_9CAUD</name>
<sequence>MNSNPAEPGAAALIPRNATVATKYAIDDQNLFGETLPSVPRKRVVRSTFVNALNKKPASINIKTAENNVPATGIRFSRSSLSSSTD</sequence>
<evidence type="ECO:0000313" key="2">
    <source>
        <dbReference type="Proteomes" id="UP000325424"/>
    </source>
</evidence>
<reference evidence="2" key="1">
    <citation type="submission" date="2019-06" db="EMBL/GenBank/DDBJ databases">
        <title>Complete genome sequence of Stenotrophomonas phage Moby.</title>
        <authorList>
            <person name="Vicary A."/>
            <person name="Newkirk H."/>
            <person name="Moreland R."/>
            <person name="Liu M."/>
            <person name="Ramsey J."/>
            <person name="Gonzalez C.F."/>
            <person name="Leavitt J."/>
        </authorList>
    </citation>
    <scope>NUCLEOTIDE SEQUENCE [LARGE SCALE GENOMIC DNA]</scope>
</reference>
<accession>A0A5P8PM13</accession>
<dbReference type="Proteomes" id="UP000325424">
    <property type="component" value="Segment"/>
</dbReference>
<evidence type="ECO:0000313" key="1">
    <source>
        <dbReference type="EMBL" id="QFR57781.1"/>
    </source>
</evidence>
<gene>
    <name evidence="1" type="ORF">CPT_Moby_033</name>
</gene>